<gene>
    <name evidence="2" type="ORF">SLEP1_g27051</name>
</gene>
<keyword evidence="1" id="KW-0472">Membrane</keyword>
<name>A0AAV5JP11_9ROSI</name>
<evidence type="ECO:0000313" key="3">
    <source>
        <dbReference type="Proteomes" id="UP001054252"/>
    </source>
</evidence>
<organism evidence="2 3">
    <name type="scientific">Rubroshorea leprosula</name>
    <dbReference type="NCBI Taxonomy" id="152421"/>
    <lineage>
        <taxon>Eukaryota</taxon>
        <taxon>Viridiplantae</taxon>
        <taxon>Streptophyta</taxon>
        <taxon>Embryophyta</taxon>
        <taxon>Tracheophyta</taxon>
        <taxon>Spermatophyta</taxon>
        <taxon>Magnoliopsida</taxon>
        <taxon>eudicotyledons</taxon>
        <taxon>Gunneridae</taxon>
        <taxon>Pentapetalae</taxon>
        <taxon>rosids</taxon>
        <taxon>malvids</taxon>
        <taxon>Malvales</taxon>
        <taxon>Dipterocarpaceae</taxon>
        <taxon>Rubroshorea</taxon>
    </lineage>
</organism>
<evidence type="ECO:0000256" key="1">
    <source>
        <dbReference type="SAM" id="Phobius"/>
    </source>
</evidence>
<proteinExistence type="predicted"/>
<dbReference type="AlphaFoldDB" id="A0AAV5JP11"/>
<reference evidence="2 3" key="1">
    <citation type="journal article" date="2021" name="Commun. Biol.">
        <title>The genome of Shorea leprosula (Dipterocarpaceae) highlights the ecological relevance of drought in aseasonal tropical rainforests.</title>
        <authorList>
            <person name="Ng K.K.S."/>
            <person name="Kobayashi M.J."/>
            <person name="Fawcett J.A."/>
            <person name="Hatakeyama M."/>
            <person name="Paape T."/>
            <person name="Ng C.H."/>
            <person name="Ang C.C."/>
            <person name="Tnah L.H."/>
            <person name="Lee C.T."/>
            <person name="Nishiyama T."/>
            <person name="Sese J."/>
            <person name="O'Brien M.J."/>
            <person name="Copetti D."/>
            <person name="Mohd Noor M.I."/>
            <person name="Ong R.C."/>
            <person name="Putra M."/>
            <person name="Sireger I.Z."/>
            <person name="Indrioko S."/>
            <person name="Kosugi Y."/>
            <person name="Izuno A."/>
            <person name="Isagi Y."/>
            <person name="Lee S.L."/>
            <person name="Shimizu K.K."/>
        </authorList>
    </citation>
    <scope>NUCLEOTIDE SEQUENCE [LARGE SCALE GENOMIC DNA]</scope>
    <source>
        <strain evidence="2">214</strain>
    </source>
</reference>
<sequence length="174" mass="20272">MAGVLMLAMSSWERKIDSNGFFRRREYDASKIQQYKRMLGAKLQRETPGGSDPIRLKINYAKSQLMGVNVEEAWVEKMAYRLYCKRKDLPFKYLGIPIGGNHRRIAMWQNLMELVKKKLAPWKGRYSSFGGRITIVNFVLSSLPVFLMSVYLLPKGILHFIDKIRKSFFVGWGR</sequence>
<dbReference type="EMBL" id="BPVZ01000045">
    <property type="protein sequence ID" value="GKV16404.1"/>
    <property type="molecule type" value="Genomic_DNA"/>
</dbReference>
<comment type="caution">
    <text evidence="2">The sequence shown here is derived from an EMBL/GenBank/DDBJ whole genome shotgun (WGS) entry which is preliminary data.</text>
</comment>
<keyword evidence="3" id="KW-1185">Reference proteome</keyword>
<protein>
    <recommendedName>
        <fullName evidence="4">Reverse transcriptase</fullName>
    </recommendedName>
</protein>
<evidence type="ECO:0000313" key="2">
    <source>
        <dbReference type="EMBL" id="GKV16404.1"/>
    </source>
</evidence>
<accession>A0AAV5JP11</accession>
<keyword evidence="1" id="KW-1133">Transmembrane helix</keyword>
<keyword evidence="1" id="KW-0812">Transmembrane</keyword>
<dbReference type="PANTHER" id="PTHR33116:SF78">
    <property type="entry name" value="OS12G0587133 PROTEIN"/>
    <property type="match status" value="1"/>
</dbReference>
<dbReference type="PANTHER" id="PTHR33116">
    <property type="entry name" value="REVERSE TRANSCRIPTASE ZINC-BINDING DOMAIN-CONTAINING PROTEIN-RELATED-RELATED"/>
    <property type="match status" value="1"/>
</dbReference>
<dbReference type="Proteomes" id="UP001054252">
    <property type="component" value="Unassembled WGS sequence"/>
</dbReference>
<feature type="transmembrane region" description="Helical" evidence="1">
    <location>
        <begin position="133"/>
        <end position="153"/>
    </location>
</feature>
<evidence type="ECO:0008006" key="4">
    <source>
        <dbReference type="Google" id="ProtNLM"/>
    </source>
</evidence>